<dbReference type="Proteomes" id="UP000003112">
    <property type="component" value="Unassembled WGS sequence"/>
</dbReference>
<evidence type="ECO:0008006" key="3">
    <source>
        <dbReference type="Google" id="ProtNLM"/>
    </source>
</evidence>
<gene>
    <name evidence="1" type="ORF">HMPREF6485_2297</name>
</gene>
<protein>
    <recommendedName>
        <fullName evidence="3">Transglutaminase-like domain-containing protein</fullName>
    </recommendedName>
</protein>
<dbReference type="Gene3D" id="2.60.120.260">
    <property type="entry name" value="Galactose-binding domain-like"/>
    <property type="match status" value="2"/>
</dbReference>
<dbReference type="EMBL" id="AEPD01000037">
    <property type="protein sequence ID" value="EFU29738.1"/>
    <property type="molecule type" value="Genomic_DNA"/>
</dbReference>
<comment type="caution">
    <text evidence="1">The sequence shown here is derived from an EMBL/GenBank/DDBJ whole genome shotgun (WGS) entry which is preliminary data.</text>
</comment>
<organism evidence="1 2">
    <name type="scientific">Segatella buccae ATCC 33574</name>
    <dbReference type="NCBI Taxonomy" id="873513"/>
    <lineage>
        <taxon>Bacteria</taxon>
        <taxon>Pseudomonadati</taxon>
        <taxon>Bacteroidota</taxon>
        <taxon>Bacteroidia</taxon>
        <taxon>Bacteroidales</taxon>
        <taxon>Prevotellaceae</taxon>
        <taxon>Segatella</taxon>
    </lineage>
</organism>
<dbReference type="STRING" id="873513.HMPREF6485_2297"/>
<dbReference type="eggNOG" id="COG1305">
    <property type="taxonomic scope" value="Bacteria"/>
</dbReference>
<accession>E6K9N3</accession>
<reference evidence="1 2" key="1">
    <citation type="submission" date="2010-10" db="EMBL/GenBank/DDBJ databases">
        <authorList>
            <person name="Muzny D."/>
            <person name="Qin X."/>
            <person name="Deng J."/>
            <person name="Jiang H."/>
            <person name="Liu Y."/>
            <person name="Qu J."/>
            <person name="Song X.-Z."/>
            <person name="Zhang L."/>
            <person name="Thornton R."/>
            <person name="Coyle M."/>
            <person name="Francisco L."/>
            <person name="Jackson L."/>
            <person name="Javaid M."/>
            <person name="Korchina V."/>
            <person name="Kovar C."/>
            <person name="Mata R."/>
            <person name="Mathew T."/>
            <person name="Ngo R."/>
            <person name="Nguyen L."/>
            <person name="Nguyen N."/>
            <person name="Okwuonu G."/>
            <person name="Ongeri F."/>
            <person name="Pham C."/>
            <person name="Simmons D."/>
            <person name="Wilczek-Boney K."/>
            <person name="Hale W."/>
            <person name="Jakkamsetti A."/>
            <person name="Pham P."/>
            <person name="Ruth R."/>
            <person name="San Lucas F."/>
            <person name="Warren J."/>
            <person name="Zhang J."/>
            <person name="Zhao Z."/>
            <person name="Zhou C."/>
            <person name="Zhu D."/>
            <person name="Lee S."/>
            <person name="Bess C."/>
            <person name="Blankenburg K."/>
            <person name="Forbes L."/>
            <person name="Fu Q."/>
            <person name="Gubbala S."/>
            <person name="Hirani K."/>
            <person name="Jayaseelan J.C."/>
            <person name="Lara F."/>
            <person name="Munidasa M."/>
            <person name="Palculict T."/>
            <person name="Patil S."/>
            <person name="Pu L.-L."/>
            <person name="Saada N."/>
            <person name="Tang L."/>
            <person name="Weissenberger G."/>
            <person name="Zhu Y."/>
            <person name="Hemphill L."/>
            <person name="Shang Y."/>
            <person name="Youmans B."/>
            <person name="Ayvaz T."/>
            <person name="Ross M."/>
            <person name="Santibanez J."/>
            <person name="Aqrawi P."/>
            <person name="Gross S."/>
            <person name="Joshi V."/>
            <person name="Fowler G."/>
            <person name="Nazareth L."/>
            <person name="Reid J."/>
            <person name="Worley K."/>
            <person name="Petrosino J."/>
            <person name="Highlander S."/>
            <person name="Gibbs R."/>
        </authorList>
    </citation>
    <scope>NUCLEOTIDE SEQUENCE [LARGE SCALE GENOMIC DNA]</scope>
    <source>
        <strain evidence="1 2">ATCC 33574</strain>
    </source>
</reference>
<evidence type="ECO:0000313" key="1">
    <source>
        <dbReference type="EMBL" id="EFU29738.1"/>
    </source>
</evidence>
<proteinExistence type="predicted"/>
<dbReference type="HOGENOM" id="CLU_535122_0_0_10"/>
<evidence type="ECO:0000313" key="2">
    <source>
        <dbReference type="Proteomes" id="UP000003112"/>
    </source>
</evidence>
<sequence length="509" mass="58587">MFKIMNKLTGLFWESTVDKETGKEILIQNFYSGKMSQKWRIIKKTSNTYAKSFFKIGSMLSYGLRVTDVMKQFEFITSRGDITPSLSSVCMYRTGTCQDETSYTVALSRYLGMPTAVDFVPHWGNRPNHHSWAVIIMPNGKSVPFYMGFAPGDTAQYAHSYLKPKIFRRCFNVNNEIAEDLSEEKSVPEMFKAPNFIDVTDEYYDTKNVTRYIPKKYANHKIAYICVSDRENWIPVHYGKISRNTVTFKSMGPNILYTVGVWENNQIVPFGHPFVLKTDGSIKEIVCNKKKKQSMTLYRKYPFFAKFDEFNGRMGLGRFQGSNKGDFSDESTLYTHEGATEGCWLEANLTPSSQTYRYLRYIGHQGSYCNVNEIEFYNSRNQKLTGKIIGTQGTDKQTKESVFDGDVLTGFNGVSPDGHWVGLHLSRPSDVSKIRYMPRNDGNCVEVGDMYHLLMYDKGRWVYLALMRAETTKLVINNVPSEGLYILKDISKGKEERVFTYENGKQVWW</sequence>
<keyword evidence="2" id="KW-1185">Reference proteome</keyword>
<dbReference type="AlphaFoldDB" id="E6K9N3"/>
<name>E6K9N3_9BACT</name>